<dbReference type="RefSeq" id="WP_191843359.1">
    <property type="nucleotide sequence ID" value="NZ_BAAALB010000002.1"/>
</dbReference>
<keyword evidence="3" id="KW-1185">Reference proteome</keyword>
<evidence type="ECO:0000313" key="2">
    <source>
        <dbReference type="EMBL" id="GIF88322.1"/>
    </source>
</evidence>
<dbReference type="PANTHER" id="PTHR43546:SF3">
    <property type="entry name" value="UPF0173 METAL-DEPENDENT HYDROLASE MJ1163"/>
    <property type="match status" value="1"/>
</dbReference>
<dbReference type="Pfam" id="PF13483">
    <property type="entry name" value="Lactamase_B_3"/>
    <property type="match status" value="1"/>
</dbReference>
<dbReference type="PANTHER" id="PTHR43546">
    <property type="entry name" value="UPF0173 METAL-DEPENDENT HYDROLASE MJ1163-RELATED"/>
    <property type="match status" value="1"/>
</dbReference>
<dbReference type="Gene3D" id="3.60.15.10">
    <property type="entry name" value="Ribonuclease Z/Hydroxyacylglutathione hydrolase-like"/>
    <property type="match status" value="1"/>
</dbReference>
<evidence type="ECO:0000313" key="3">
    <source>
        <dbReference type="Proteomes" id="UP000619293"/>
    </source>
</evidence>
<dbReference type="EMBL" id="BONG01000008">
    <property type="protein sequence ID" value="GIF88322.1"/>
    <property type="molecule type" value="Genomic_DNA"/>
</dbReference>
<evidence type="ECO:0000259" key="1">
    <source>
        <dbReference type="SMART" id="SM00849"/>
    </source>
</evidence>
<dbReference type="AlphaFoldDB" id="A0A8J3JNU2"/>
<sequence>MRVTKFSHSCLRIEHDDAVVVIDPGAWSESERALDGADAVLLTHEHADHVDADRLADALAKRPSIAIYAHPDVVDKFSAQWDGAAVGVTAGHAFTAANLLVRAYGGLHAVIHPEIPQVANLGFLVNESLYHPGDSFDAPEGATVQTLFVPVSAPWLKISEAIDFVRAVRPQRAYALHDSLLSDNGLTLTDALMTARAGAEYARLAPGATVDA</sequence>
<proteinExistence type="predicted"/>
<feature type="domain" description="Metallo-beta-lactamase" evidence="1">
    <location>
        <begin position="7"/>
        <end position="177"/>
    </location>
</feature>
<name>A0A8J3JNU2_9ACTN</name>
<reference evidence="2 3" key="1">
    <citation type="submission" date="2021-01" db="EMBL/GenBank/DDBJ databases">
        <title>Whole genome shotgun sequence of Catellatospora chokoriensis NBRC 107358.</title>
        <authorList>
            <person name="Komaki H."/>
            <person name="Tamura T."/>
        </authorList>
    </citation>
    <scope>NUCLEOTIDE SEQUENCE [LARGE SCALE GENOMIC DNA]</scope>
    <source>
        <strain evidence="2 3">NBRC 107358</strain>
    </source>
</reference>
<organism evidence="2 3">
    <name type="scientific">Catellatospora chokoriensis</name>
    <dbReference type="NCBI Taxonomy" id="310353"/>
    <lineage>
        <taxon>Bacteria</taxon>
        <taxon>Bacillati</taxon>
        <taxon>Actinomycetota</taxon>
        <taxon>Actinomycetes</taxon>
        <taxon>Micromonosporales</taxon>
        <taxon>Micromonosporaceae</taxon>
        <taxon>Catellatospora</taxon>
    </lineage>
</organism>
<dbReference type="SUPFAM" id="SSF56281">
    <property type="entry name" value="Metallo-hydrolase/oxidoreductase"/>
    <property type="match status" value="1"/>
</dbReference>
<dbReference type="InterPro" id="IPR001279">
    <property type="entry name" value="Metallo-B-lactamas"/>
</dbReference>
<accession>A0A8J3JNU2</accession>
<dbReference type="Proteomes" id="UP000619293">
    <property type="component" value="Unassembled WGS sequence"/>
</dbReference>
<comment type="caution">
    <text evidence="2">The sequence shown here is derived from an EMBL/GenBank/DDBJ whole genome shotgun (WGS) entry which is preliminary data.</text>
</comment>
<gene>
    <name evidence="2" type="ORF">Cch02nite_17660</name>
</gene>
<dbReference type="InterPro" id="IPR036866">
    <property type="entry name" value="RibonucZ/Hydroxyglut_hydro"/>
</dbReference>
<dbReference type="SMART" id="SM00849">
    <property type="entry name" value="Lactamase_B"/>
    <property type="match status" value="1"/>
</dbReference>
<protein>
    <submittedName>
        <fullName evidence="2">MBL fold metallo-hydrolase</fullName>
    </submittedName>
</protein>
<dbReference type="InterPro" id="IPR050114">
    <property type="entry name" value="UPF0173_UPF0282_UlaG_hydrolase"/>
</dbReference>